<protein>
    <submittedName>
        <fullName evidence="1">Uncharacterized protein</fullName>
    </submittedName>
</protein>
<organism evidence="2">
    <name type="scientific">Aureococcus anophagefferens</name>
    <name type="common">Harmful bloom alga</name>
    <dbReference type="NCBI Taxonomy" id="44056"/>
    <lineage>
        <taxon>Eukaryota</taxon>
        <taxon>Sar</taxon>
        <taxon>Stramenopiles</taxon>
        <taxon>Ochrophyta</taxon>
        <taxon>Pelagophyceae</taxon>
        <taxon>Pelagomonadales</taxon>
        <taxon>Pelagomonadaceae</taxon>
        <taxon>Aureococcus</taxon>
    </lineage>
</organism>
<name>F0YN49_AURAN</name>
<dbReference type="KEGG" id="aaf:AURANDRAFT_67986"/>
<keyword evidence="2" id="KW-1185">Reference proteome</keyword>
<gene>
    <name evidence="1" type="ORF">AURANDRAFT_67986</name>
</gene>
<evidence type="ECO:0000313" key="2">
    <source>
        <dbReference type="Proteomes" id="UP000002729"/>
    </source>
</evidence>
<dbReference type="Proteomes" id="UP000002729">
    <property type="component" value="Unassembled WGS sequence"/>
</dbReference>
<proteinExistence type="predicted"/>
<dbReference type="AlphaFoldDB" id="F0YN49"/>
<dbReference type="EMBL" id="GL833171">
    <property type="protein sequence ID" value="EGB03440.1"/>
    <property type="molecule type" value="Genomic_DNA"/>
</dbReference>
<evidence type="ECO:0000313" key="1">
    <source>
        <dbReference type="EMBL" id="EGB03440.1"/>
    </source>
</evidence>
<accession>F0YN49</accession>
<dbReference type="InParanoid" id="F0YN49"/>
<sequence>MCFPFRSLDELVKPAQRSVYNLRVCQKQHRKYKAGVGRVVFPSTETRKNRQLIDSCAQGSKHKYVRKTFYSFARPDSASLALILLETAGGIWTLAHAFCCCELPTTLILVPDTALDIEPLVTASDLLIVKRRGKAHWQFAPAFGAGTRMRIALPEASFHLKSETCSYRKKYLLSRELRASRETFVDSLCRSSVQFMESSLEGVSRSRLRQIGASLSAAIDGGVPYRVSNICGGYIPSECVLDAAQAALEVVCFAESFMDRMVSSEKPPEVDAHQVQATVATCVAEVLGTQVDAHQVQATVATCVAEVLGTRVAGDAALMAAGIDSLAVNGPAFGAGVTQATLCDAIVSPEGCSSIHLVRIVGAVASQMIVDMWIPSSLDLLAVGLPIVETTFRIKFLNSALSTIV</sequence>
<reference evidence="1 2" key="1">
    <citation type="journal article" date="2011" name="Proc. Natl. Acad. Sci. U.S.A.">
        <title>Niche of harmful alga Aureococcus anophagefferens revealed through ecogenomics.</title>
        <authorList>
            <person name="Gobler C.J."/>
            <person name="Berry D.L."/>
            <person name="Dyhrman S.T."/>
            <person name="Wilhelm S.W."/>
            <person name="Salamov A."/>
            <person name="Lobanov A.V."/>
            <person name="Zhang Y."/>
            <person name="Collier J.L."/>
            <person name="Wurch L.L."/>
            <person name="Kustka A.B."/>
            <person name="Dill B.D."/>
            <person name="Shah M."/>
            <person name="VerBerkmoes N.C."/>
            <person name="Kuo A."/>
            <person name="Terry A."/>
            <person name="Pangilinan J."/>
            <person name="Lindquist E.A."/>
            <person name="Lucas S."/>
            <person name="Paulsen I.T."/>
            <person name="Hattenrath-Lehmann T.K."/>
            <person name="Talmage S.C."/>
            <person name="Walker E.A."/>
            <person name="Koch F."/>
            <person name="Burson A.M."/>
            <person name="Marcoval M.A."/>
            <person name="Tang Y.Z."/>
            <person name="Lecleir G.R."/>
            <person name="Coyne K.J."/>
            <person name="Berg G.M."/>
            <person name="Bertrand E.M."/>
            <person name="Saito M.A."/>
            <person name="Gladyshev V.N."/>
            <person name="Grigoriev I.V."/>
        </authorList>
    </citation>
    <scope>NUCLEOTIDE SEQUENCE [LARGE SCALE GENOMIC DNA]</scope>
    <source>
        <strain evidence="2">CCMP 1984</strain>
    </source>
</reference>
<dbReference type="RefSeq" id="XP_009041839.1">
    <property type="nucleotide sequence ID" value="XM_009043591.1"/>
</dbReference>
<dbReference type="GeneID" id="20226539"/>